<dbReference type="InterPro" id="IPR037167">
    <property type="entry name" value="Peptidase_S11_C_sf"/>
</dbReference>
<comment type="catalytic activity">
    <reaction evidence="12">
        <text>Preferential cleavage: (Ac)2-L-Lys-D-Ala-|-D-Ala. Also transpeptidation of peptidyl-alanyl moieties that are N-acyl substituents of D-alanine.</text>
        <dbReference type="EC" id="3.4.16.4"/>
    </reaction>
</comment>
<keyword evidence="6" id="KW-0645">Protease</keyword>
<dbReference type="InterPro" id="IPR012907">
    <property type="entry name" value="Peptidase_S11_C"/>
</dbReference>
<comment type="similarity">
    <text evidence="3 15">Belongs to the peptidase S11 family.</text>
</comment>
<keyword evidence="9" id="KW-0133">Cell shape</keyword>
<keyword evidence="5 18" id="KW-0121">Carboxypeptidase</keyword>
<keyword evidence="8" id="KW-0378">Hydrolase</keyword>
<evidence type="ECO:0000259" key="17">
    <source>
        <dbReference type="SMART" id="SM00936"/>
    </source>
</evidence>
<dbReference type="InterPro" id="IPR012338">
    <property type="entry name" value="Beta-lactam/transpept-like"/>
</dbReference>
<dbReference type="GO" id="GO:0009002">
    <property type="term" value="F:serine-type D-Ala-D-Ala carboxypeptidase activity"/>
    <property type="evidence" value="ECO:0007669"/>
    <property type="project" value="UniProtKB-EC"/>
</dbReference>
<feature type="signal peptide" evidence="16">
    <location>
        <begin position="1"/>
        <end position="25"/>
    </location>
</feature>
<dbReference type="GO" id="GO:0071555">
    <property type="term" value="P:cell wall organization"/>
    <property type="evidence" value="ECO:0007669"/>
    <property type="project" value="UniProtKB-KW"/>
</dbReference>
<dbReference type="Proteomes" id="UP000245461">
    <property type="component" value="Unassembled WGS sequence"/>
</dbReference>
<evidence type="ECO:0000256" key="5">
    <source>
        <dbReference type="ARBA" id="ARBA00022645"/>
    </source>
</evidence>
<evidence type="ECO:0000256" key="14">
    <source>
        <dbReference type="PIRSR" id="PIRSR618044-2"/>
    </source>
</evidence>
<evidence type="ECO:0000256" key="8">
    <source>
        <dbReference type="ARBA" id="ARBA00022801"/>
    </source>
</evidence>
<dbReference type="AlphaFoldDB" id="A0A317EHV0"/>
<dbReference type="PRINTS" id="PR00725">
    <property type="entry name" value="DADACBPTASE1"/>
</dbReference>
<keyword evidence="11" id="KW-0961">Cell wall biogenesis/degradation</keyword>
<evidence type="ECO:0000256" key="15">
    <source>
        <dbReference type="RuleBase" id="RU004016"/>
    </source>
</evidence>
<comment type="function">
    <text evidence="1">Removes C-terminal D-alanyl residues from sugar-peptide cell wall precursors.</text>
</comment>
<dbReference type="Gene3D" id="3.40.710.10">
    <property type="entry name" value="DD-peptidase/beta-lactamase superfamily"/>
    <property type="match status" value="1"/>
</dbReference>
<sequence>MSHRFSRFLALAAACLMLAAAPLAAARAEALETPAREAILIDLSTHTVLFEKNADESMVPSSMTKLMTIYILFEKLAKGGIKMEDMLPVSEKAWRMGGSKMFVKVGERVAVSDLLRGIIVQSGNDACVVVAEGLASTEEAFAAQMTAKGKELGLKGSTFRNASGWPDPDHRMTARDLMVLAEHLIEDFPQYYPLFAETSFKYNNIDQANRDPLLGVVPGADGLKTGHTDEGGYGLVGSAQRDGRRLLLVINGLNSMKERAQESARIMEWGFREFQTYTMAKKGDGLAEAKVWQGEEETVPLTVAADALVTLRRVDRASMVVKVVYDGPVPAPIAAGQQIAALEISAPNMPVISLPLVAARDVERQGVFGRMFGSLRYLLTGEAG</sequence>
<evidence type="ECO:0000313" key="18">
    <source>
        <dbReference type="EMBL" id="PWR25904.1"/>
    </source>
</evidence>
<keyword evidence="19" id="KW-1185">Reference proteome</keyword>
<feature type="binding site" evidence="14">
    <location>
        <position position="224"/>
    </location>
    <ligand>
        <name>substrate</name>
    </ligand>
</feature>
<dbReference type="Pfam" id="PF07943">
    <property type="entry name" value="PBP5_C"/>
    <property type="match status" value="1"/>
</dbReference>
<accession>A0A317EHV0</accession>
<evidence type="ECO:0000256" key="10">
    <source>
        <dbReference type="ARBA" id="ARBA00022984"/>
    </source>
</evidence>
<evidence type="ECO:0000256" key="11">
    <source>
        <dbReference type="ARBA" id="ARBA00023316"/>
    </source>
</evidence>
<feature type="chain" id="PRO_5016445077" description="serine-type D-Ala-D-Ala carboxypeptidase" evidence="16">
    <location>
        <begin position="26"/>
        <end position="384"/>
    </location>
</feature>
<evidence type="ECO:0000256" key="1">
    <source>
        <dbReference type="ARBA" id="ARBA00003217"/>
    </source>
</evidence>
<dbReference type="Pfam" id="PF00768">
    <property type="entry name" value="Peptidase_S11"/>
    <property type="match status" value="1"/>
</dbReference>
<dbReference type="OrthoDB" id="9795979at2"/>
<dbReference type="InterPro" id="IPR015956">
    <property type="entry name" value="Peniciliin-bd_prot_C_sf"/>
</dbReference>
<dbReference type="SMART" id="SM00936">
    <property type="entry name" value="PBP5_C"/>
    <property type="match status" value="1"/>
</dbReference>
<dbReference type="SUPFAM" id="SSF69189">
    <property type="entry name" value="Penicillin-binding protein associated domain"/>
    <property type="match status" value="1"/>
</dbReference>
<dbReference type="GO" id="GO:0008360">
    <property type="term" value="P:regulation of cell shape"/>
    <property type="evidence" value="ECO:0007669"/>
    <property type="project" value="UniProtKB-KW"/>
</dbReference>
<dbReference type="PANTHER" id="PTHR21581">
    <property type="entry name" value="D-ALANYL-D-ALANINE CARBOXYPEPTIDASE"/>
    <property type="match status" value="1"/>
</dbReference>
<dbReference type="UniPathway" id="UPA00219"/>
<feature type="domain" description="Peptidase S11 D-Ala-D-Ala carboxypeptidase A C-terminal" evidence="17">
    <location>
        <begin position="274"/>
        <end position="364"/>
    </location>
</feature>
<evidence type="ECO:0000256" key="12">
    <source>
        <dbReference type="ARBA" id="ARBA00034000"/>
    </source>
</evidence>
<comment type="pathway">
    <text evidence="2">Cell wall biogenesis; peptidoglycan biosynthesis.</text>
</comment>
<evidence type="ECO:0000256" key="3">
    <source>
        <dbReference type="ARBA" id="ARBA00007164"/>
    </source>
</evidence>
<proteinExistence type="inferred from homology"/>
<dbReference type="InterPro" id="IPR018044">
    <property type="entry name" value="Peptidase_S11"/>
</dbReference>
<protein>
    <recommendedName>
        <fullName evidence="4">serine-type D-Ala-D-Ala carboxypeptidase</fullName>
        <ecNumber evidence="4">3.4.16.4</ecNumber>
    </recommendedName>
</protein>
<gene>
    <name evidence="18" type="ORF">DKG74_02845</name>
</gene>
<dbReference type="GO" id="GO:0009252">
    <property type="term" value="P:peptidoglycan biosynthetic process"/>
    <property type="evidence" value="ECO:0007669"/>
    <property type="project" value="UniProtKB-UniPathway"/>
</dbReference>
<feature type="active site" description="Acyl-ester intermediate" evidence="13">
    <location>
        <position position="62"/>
    </location>
</feature>
<dbReference type="RefSeq" id="WP_109902355.1">
    <property type="nucleotide sequence ID" value="NZ_QGLE01000001.1"/>
</dbReference>
<comment type="caution">
    <text evidence="18">The sequence shown here is derived from an EMBL/GenBank/DDBJ whole genome shotgun (WGS) entry which is preliminary data.</text>
</comment>
<evidence type="ECO:0000256" key="9">
    <source>
        <dbReference type="ARBA" id="ARBA00022960"/>
    </source>
</evidence>
<keyword evidence="10" id="KW-0573">Peptidoglycan synthesis</keyword>
<feature type="active site" description="Proton acceptor" evidence="13">
    <location>
        <position position="65"/>
    </location>
</feature>
<dbReference type="SUPFAM" id="SSF56601">
    <property type="entry name" value="beta-lactamase/transpeptidase-like"/>
    <property type="match status" value="1"/>
</dbReference>
<name>A0A317EHV0_9PROT</name>
<reference evidence="18 19" key="1">
    <citation type="submission" date="2018-05" db="EMBL/GenBank/DDBJ databases">
        <title>Zavarzinia sp. HR-AS.</title>
        <authorList>
            <person name="Lee Y."/>
            <person name="Jeon C.O."/>
        </authorList>
    </citation>
    <scope>NUCLEOTIDE SEQUENCE [LARGE SCALE GENOMIC DNA]</scope>
    <source>
        <strain evidence="18 19">HR-AS</strain>
    </source>
</reference>
<organism evidence="18 19">
    <name type="scientific">Zavarzinia aquatilis</name>
    <dbReference type="NCBI Taxonomy" id="2211142"/>
    <lineage>
        <taxon>Bacteria</taxon>
        <taxon>Pseudomonadati</taxon>
        <taxon>Pseudomonadota</taxon>
        <taxon>Alphaproteobacteria</taxon>
        <taxon>Rhodospirillales</taxon>
        <taxon>Zavarziniaceae</taxon>
        <taxon>Zavarzinia</taxon>
    </lineage>
</organism>
<evidence type="ECO:0000256" key="2">
    <source>
        <dbReference type="ARBA" id="ARBA00004752"/>
    </source>
</evidence>
<dbReference type="InterPro" id="IPR001967">
    <property type="entry name" value="Peptidase_S11_N"/>
</dbReference>
<dbReference type="EMBL" id="QGLE01000001">
    <property type="protein sequence ID" value="PWR25904.1"/>
    <property type="molecule type" value="Genomic_DNA"/>
</dbReference>
<evidence type="ECO:0000256" key="13">
    <source>
        <dbReference type="PIRSR" id="PIRSR618044-1"/>
    </source>
</evidence>
<evidence type="ECO:0000256" key="4">
    <source>
        <dbReference type="ARBA" id="ARBA00012448"/>
    </source>
</evidence>
<evidence type="ECO:0000256" key="7">
    <source>
        <dbReference type="ARBA" id="ARBA00022729"/>
    </source>
</evidence>
<dbReference type="GO" id="GO:0006508">
    <property type="term" value="P:proteolysis"/>
    <property type="evidence" value="ECO:0007669"/>
    <property type="project" value="UniProtKB-KW"/>
</dbReference>
<evidence type="ECO:0000256" key="6">
    <source>
        <dbReference type="ARBA" id="ARBA00022670"/>
    </source>
</evidence>
<dbReference type="EC" id="3.4.16.4" evidence="4"/>
<dbReference type="Gene3D" id="2.60.410.10">
    <property type="entry name" value="D-Ala-D-Ala carboxypeptidase, C-terminal domain"/>
    <property type="match status" value="1"/>
</dbReference>
<feature type="active site" evidence="13">
    <location>
        <position position="122"/>
    </location>
</feature>
<dbReference type="PANTHER" id="PTHR21581:SF6">
    <property type="entry name" value="TRAFFICKING PROTEIN PARTICLE COMPLEX SUBUNIT 12"/>
    <property type="match status" value="1"/>
</dbReference>
<keyword evidence="7 16" id="KW-0732">Signal</keyword>
<evidence type="ECO:0000313" key="19">
    <source>
        <dbReference type="Proteomes" id="UP000245461"/>
    </source>
</evidence>
<evidence type="ECO:0000256" key="16">
    <source>
        <dbReference type="SAM" id="SignalP"/>
    </source>
</evidence>